<dbReference type="EMBL" id="KB445557">
    <property type="protein sequence ID" value="EMC95169.1"/>
    <property type="molecule type" value="Genomic_DNA"/>
</dbReference>
<dbReference type="RefSeq" id="XP_007677754.1">
    <property type="nucleotide sequence ID" value="XM_007679564.1"/>
</dbReference>
<dbReference type="PANTHER" id="PTHR40642">
    <property type="entry name" value="YALI0F31295P"/>
    <property type="match status" value="1"/>
</dbReference>
<gene>
    <name evidence="2" type="ORF">BAUCODRAFT_123637</name>
</gene>
<dbReference type="AlphaFoldDB" id="M2N7W1"/>
<dbReference type="PANTHER" id="PTHR40642:SF1">
    <property type="entry name" value="YALI0F31295P"/>
    <property type="match status" value="1"/>
</dbReference>
<name>M2N7W1_BAUPA</name>
<dbReference type="InterPro" id="IPR024526">
    <property type="entry name" value="DUF3807"/>
</dbReference>
<dbReference type="Pfam" id="PF12720">
    <property type="entry name" value="DUF3807"/>
    <property type="match status" value="1"/>
</dbReference>
<accession>M2N7W1</accession>
<reference evidence="2 3" key="1">
    <citation type="journal article" date="2012" name="PLoS Pathog.">
        <title>Diverse lifestyles and strategies of plant pathogenesis encoded in the genomes of eighteen Dothideomycetes fungi.</title>
        <authorList>
            <person name="Ohm R.A."/>
            <person name="Feau N."/>
            <person name="Henrissat B."/>
            <person name="Schoch C.L."/>
            <person name="Horwitz B.A."/>
            <person name="Barry K.W."/>
            <person name="Condon B.J."/>
            <person name="Copeland A.C."/>
            <person name="Dhillon B."/>
            <person name="Glaser F."/>
            <person name="Hesse C.N."/>
            <person name="Kosti I."/>
            <person name="LaButti K."/>
            <person name="Lindquist E.A."/>
            <person name="Lucas S."/>
            <person name="Salamov A.A."/>
            <person name="Bradshaw R.E."/>
            <person name="Ciuffetti L."/>
            <person name="Hamelin R.C."/>
            <person name="Kema G.H.J."/>
            <person name="Lawrence C."/>
            <person name="Scott J.A."/>
            <person name="Spatafora J.W."/>
            <person name="Turgeon B.G."/>
            <person name="de Wit P.J.G.M."/>
            <person name="Zhong S."/>
            <person name="Goodwin S.B."/>
            <person name="Grigoriev I.V."/>
        </authorList>
    </citation>
    <scope>NUCLEOTIDE SEQUENCE [LARGE SCALE GENOMIC DNA]</scope>
    <source>
        <strain evidence="2 3">UAMH 10762</strain>
    </source>
</reference>
<feature type="region of interest" description="Disordered" evidence="1">
    <location>
        <begin position="105"/>
        <end position="186"/>
    </location>
</feature>
<protein>
    <submittedName>
        <fullName evidence="2">Uncharacterized protein</fullName>
    </submittedName>
</protein>
<dbReference type="HOGENOM" id="CLU_1152366_0_0_1"/>
<dbReference type="OMA" id="FRRTELW"/>
<evidence type="ECO:0000313" key="2">
    <source>
        <dbReference type="EMBL" id="EMC95169.1"/>
    </source>
</evidence>
<proteinExistence type="predicted"/>
<dbReference type="GeneID" id="19107796"/>
<dbReference type="OrthoDB" id="5422320at2759"/>
<dbReference type="STRING" id="717646.M2N7W1"/>
<feature type="region of interest" description="Disordered" evidence="1">
    <location>
        <begin position="1"/>
        <end position="21"/>
    </location>
</feature>
<organism evidence="2 3">
    <name type="scientific">Baudoinia panamericana (strain UAMH 10762)</name>
    <name type="common">Angels' share fungus</name>
    <name type="synonym">Baudoinia compniacensis (strain UAMH 10762)</name>
    <dbReference type="NCBI Taxonomy" id="717646"/>
    <lineage>
        <taxon>Eukaryota</taxon>
        <taxon>Fungi</taxon>
        <taxon>Dikarya</taxon>
        <taxon>Ascomycota</taxon>
        <taxon>Pezizomycotina</taxon>
        <taxon>Dothideomycetes</taxon>
        <taxon>Dothideomycetidae</taxon>
        <taxon>Mycosphaerellales</taxon>
        <taxon>Teratosphaeriaceae</taxon>
        <taxon>Baudoinia</taxon>
    </lineage>
</organism>
<keyword evidence="3" id="KW-1185">Reference proteome</keyword>
<dbReference type="eggNOG" id="ENOG502SA5E">
    <property type="taxonomic scope" value="Eukaryota"/>
</dbReference>
<dbReference type="Proteomes" id="UP000011761">
    <property type="component" value="Unassembled WGS sequence"/>
</dbReference>
<evidence type="ECO:0000256" key="1">
    <source>
        <dbReference type="SAM" id="MobiDB-lite"/>
    </source>
</evidence>
<sequence>MAAQMAQRALKKAAPGQEAYTKQLQIPTVTEDDLLAFQVFHFGDDTKPENWFVDAETALSFPSELQCEDDNLGWYEDGTKRTLTDAQIAMFRHSELQQMLREREIRRDEDSQQDGGGSDDGGSPTSEVSSIEGDLLGLTCRPLAPKTNLSTKPPEQRSVKKQLSHSSRSEESRSNSRSQTRLRQEVPYDERHKRNWENFIDAHDPIHGSMTHRRLVRELDEQHEKLVDMDYG</sequence>
<evidence type="ECO:0000313" key="3">
    <source>
        <dbReference type="Proteomes" id="UP000011761"/>
    </source>
</evidence>
<dbReference type="KEGG" id="bcom:BAUCODRAFT_123637"/>